<name>A0ABW4HTD2_9BACI</name>
<keyword evidence="3" id="KW-1185">Reference proteome</keyword>
<gene>
    <name evidence="2" type="ORF">ACFSBH_14740</name>
</gene>
<evidence type="ECO:0000256" key="1">
    <source>
        <dbReference type="SAM" id="Phobius"/>
    </source>
</evidence>
<keyword evidence="1" id="KW-1133">Transmembrane helix</keyword>
<keyword evidence="1" id="KW-0812">Transmembrane</keyword>
<reference evidence="3" key="1">
    <citation type="journal article" date="2019" name="Int. J. Syst. Evol. Microbiol.">
        <title>The Global Catalogue of Microorganisms (GCM) 10K type strain sequencing project: providing services to taxonomists for standard genome sequencing and annotation.</title>
        <authorList>
            <consortium name="The Broad Institute Genomics Platform"/>
            <consortium name="The Broad Institute Genome Sequencing Center for Infectious Disease"/>
            <person name="Wu L."/>
            <person name="Ma J."/>
        </authorList>
    </citation>
    <scope>NUCLEOTIDE SEQUENCE [LARGE SCALE GENOMIC DNA]</scope>
    <source>
        <strain evidence="3">CGMCC 1.12376</strain>
    </source>
</reference>
<keyword evidence="1" id="KW-0472">Membrane</keyword>
<proteinExistence type="predicted"/>
<protein>
    <recommendedName>
        <fullName evidence="4">Membrane protein YizD</fullName>
    </recommendedName>
</protein>
<organism evidence="2 3">
    <name type="scientific">Oceanobacillus luteolus</name>
    <dbReference type="NCBI Taxonomy" id="1274358"/>
    <lineage>
        <taxon>Bacteria</taxon>
        <taxon>Bacillati</taxon>
        <taxon>Bacillota</taxon>
        <taxon>Bacilli</taxon>
        <taxon>Bacillales</taxon>
        <taxon>Bacillaceae</taxon>
        <taxon>Oceanobacillus</taxon>
    </lineage>
</organism>
<evidence type="ECO:0000313" key="3">
    <source>
        <dbReference type="Proteomes" id="UP001597221"/>
    </source>
</evidence>
<evidence type="ECO:0000313" key="2">
    <source>
        <dbReference type="EMBL" id="MFD1608879.1"/>
    </source>
</evidence>
<accession>A0ABW4HTD2</accession>
<comment type="caution">
    <text evidence="2">The sequence shown here is derived from an EMBL/GenBank/DDBJ whole genome shotgun (WGS) entry which is preliminary data.</text>
</comment>
<dbReference type="RefSeq" id="WP_251514886.1">
    <property type="nucleotide sequence ID" value="NZ_JAMBON010000021.1"/>
</dbReference>
<feature type="transmembrane region" description="Helical" evidence="1">
    <location>
        <begin position="28"/>
        <end position="49"/>
    </location>
</feature>
<sequence length="59" mass="7139">MNNLLPLFFFLLLILALFINVIGLMRLIPLYLTLPLLFISIYLMLYSMTQKKKVYRRMR</sequence>
<dbReference type="EMBL" id="JBHUDE010000137">
    <property type="protein sequence ID" value="MFD1608879.1"/>
    <property type="molecule type" value="Genomic_DNA"/>
</dbReference>
<dbReference type="Proteomes" id="UP001597221">
    <property type="component" value="Unassembled WGS sequence"/>
</dbReference>
<evidence type="ECO:0008006" key="4">
    <source>
        <dbReference type="Google" id="ProtNLM"/>
    </source>
</evidence>